<accession>A0A9W9H5C8</accession>
<proteinExistence type="predicted"/>
<reference evidence="1" key="1">
    <citation type="submission" date="2022-11" db="EMBL/GenBank/DDBJ databases">
        <authorList>
            <person name="Petersen C."/>
        </authorList>
    </citation>
    <scope>NUCLEOTIDE SEQUENCE</scope>
    <source>
        <strain evidence="1">IBT 22155</strain>
    </source>
</reference>
<dbReference type="GeneID" id="81403714"/>
<protein>
    <submittedName>
        <fullName evidence="1">Uncharacterized protein</fullName>
    </submittedName>
</protein>
<evidence type="ECO:0000313" key="2">
    <source>
        <dbReference type="Proteomes" id="UP001149079"/>
    </source>
</evidence>
<comment type="caution">
    <text evidence="1">The sequence shown here is derived from an EMBL/GenBank/DDBJ whole genome shotgun (WGS) entry which is preliminary data.</text>
</comment>
<dbReference type="EMBL" id="JAPQKL010000003">
    <property type="protein sequence ID" value="KAJ5138952.1"/>
    <property type="molecule type" value="Genomic_DNA"/>
</dbReference>
<organism evidence="1 2">
    <name type="scientific">Penicillium bovifimosum</name>
    <dbReference type="NCBI Taxonomy" id="126998"/>
    <lineage>
        <taxon>Eukaryota</taxon>
        <taxon>Fungi</taxon>
        <taxon>Dikarya</taxon>
        <taxon>Ascomycota</taxon>
        <taxon>Pezizomycotina</taxon>
        <taxon>Eurotiomycetes</taxon>
        <taxon>Eurotiomycetidae</taxon>
        <taxon>Eurotiales</taxon>
        <taxon>Aspergillaceae</taxon>
        <taxon>Penicillium</taxon>
    </lineage>
</organism>
<reference evidence="1" key="2">
    <citation type="journal article" date="2023" name="IMA Fungus">
        <title>Comparative genomic study of the Penicillium genus elucidates a diverse pangenome and 15 lateral gene transfer events.</title>
        <authorList>
            <person name="Petersen C."/>
            <person name="Sorensen T."/>
            <person name="Nielsen M.R."/>
            <person name="Sondergaard T.E."/>
            <person name="Sorensen J.L."/>
            <person name="Fitzpatrick D.A."/>
            <person name="Frisvad J.C."/>
            <person name="Nielsen K.L."/>
        </authorList>
    </citation>
    <scope>NUCLEOTIDE SEQUENCE</scope>
    <source>
        <strain evidence="1">IBT 22155</strain>
    </source>
</reference>
<name>A0A9W9H5C8_9EURO</name>
<gene>
    <name evidence="1" type="ORF">N7515_003800</name>
</gene>
<sequence>METVMGPGHMGRVLCVGTDIDSAGHSEPELLVRIQRLLQFKEASTTQRENLQRYGPDIAEHELVILNDHSETRRPDEIRYRSELVWRSYKYTLPKDPKKMSRRHKIPRVFPYPLTICRVLRDDGRLATQHQFEENLK</sequence>
<dbReference type="AlphaFoldDB" id="A0A9W9H5C8"/>
<dbReference type="RefSeq" id="XP_056523601.1">
    <property type="nucleotide sequence ID" value="XM_056664544.1"/>
</dbReference>
<keyword evidence="2" id="KW-1185">Reference proteome</keyword>
<evidence type="ECO:0000313" key="1">
    <source>
        <dbReference type="EMBL" id="KAJ5138952.1"/>
    </source>
</evidence>
<dbReference type="Proteomes" id="UP001149079">
    <property type="component" value="Unassembled WGS sequence"/>
</dbReference>